<dbReference type="Gene3D" id="2.60.40.4250">
    <property type="match status" value="1"/>
</dbReference>
<gene>
    <name evidence="3" type="ORF">H9761_12745</name>
</gene>
<evidence type="ECO:0000259" key="2">
    <source>
        <dbReference type="Pfam" id="PF17225"/>
    </source>
</evidence>
<dbReference type="EMBL" id="DWWS01000045">
    <property type="protein sequence ID" value="HJC24561.1"/>
    <property type="molecule type" value="Genomic_DNA"/>
</dbReference>
<feature type="chain" id="PRO_5038723643" evidence="1">
    <location>
        <begin position="20"/>
        <end position="137"/>
    </location>
</feature>
<organism evidence="3 4">
    <name type="scientific">Candidatus Eisenbergiella merdavium</name>
    <dbReference type="NCBI Taxonomy" id="2838551"/>
    <lineage>
        <taxon>Bacteria</taxon>
        <taxon>Bacillati</taxon>
        <taxon>Bacillota</taxon>
        <taxon>Clostridia</taxon>
        <taxon>Lachnospirales</taxon>
        <taxon>Lachnospiraceae</taxon>
        <taxon>Eisenbergiella</taxon>
    </lineage>
</organism>
<dbReference type="Pfam" id="PF17225">
    <property type="entry name" value="DUF5301"/>
    <property type="match status" value="1"/>
</dbReference>
<dbReference type="AlphaFoldDB" id="A0A9D2NHX6"/>
<reference evidence="3" key="2">
    <citation type="submission" date="2021-04" db="EMBL/GenBank/DDBJ databases">
        <authorList>
            <person name="Gilroy R."/>
        </authorList>
    </citation>
    <scope>NUCLEOTIDE SEQUENCE</scope>
    <source>
        <strain evidence="3">USAMLcec2-132</strain>
    </source>
</reference>
<dbReference type="InterPro" id="IPR033782">
    <property type="entry name" value="DUF5301"/>
</dbReference>
<dbReference type="PROSITE" id="PS51257">
    <property type="entry name" value="PROKAR_LIPOPROTEIN"/>
    <property type="match status" value="1"/>
</dbReference>
<accession>A0A9D2NHX6</accession>
<sequence length="137" mass="14895">MKKYILLLIGMIVSILLSACESTTKAAPVVLPAAEDIISISVSDDHAAAICTDGELTGEIISILMDLESTSKASVNDFPDVDDYIKIDLNCSDDTVQTVYFYEENGTEYVEQPYQGIYIPDPALHTIIVDLLSEADS</sequence>
<proteinExistence type="predicted"/>
<feature type="domain" description="DUF5301" evidence="2">
    <location>
        <begin position="27"/>
        <end position="118"/>
    </location>
</feature>
<keyword evidence="1" id="KW-0732">Signal</keyword>
<reference evidence="3" key="1">
    <citation type="journal article" date="2021" name="PeerJ">
        <title>Extensive microbial diversity within the chicken gut microbiome revealed by metagenomics and culture.</title>
        <authorList>
            <person name="Gilroy R."/>
            <person name="Ravi A."/>
            <person name="Getino M."/>
            <person name="Pursley I."/>
            <person name="Horton D.L."/>
            <person name="Alikhan N.F."/>
            <person name="Baker D."/>
            <person name="Gharbi K."/>
            <person name="Hall N."/>
            <person name="Watson M."/>
            <person name="Adriaenssens E.M."/>
            <person name="Foster-Nyarko E."/>
            <person name="Jarju S."/>
            <person name="Secka A."/>
            <person name="Antonio M."/>
            <person name="Oren A."/>
            <person name="Chaudhuri R.R."/>
            <person name="La Ragione R."/>
            <person name="Hildebrand F."/>
            <person name="Pallen M.J."/>
        </authorList>
    </citation>
    <scope>NUCLEOTIDE SEQUENCE</scope>
    <source>
        <strain evidence="3">USAMLcec2-132</strain>
    </source>
</reference>
<evidence type="ECO:0000313" key="4">
    <source>
        <dbReference type="Proteomes" id="UP000823891"/>
    </source>
</evidence>
<feature type="signal peptide" evidence="1">
    <location>
        <begin position="1"/>
        <end position="19"/>
    </location>
</feature>
<name>A0A9D2NHX6_9FIRM</name>
<dbReference type="Proteomes" id="UP000823891">
    <property type="component" value="Unassembled WGS sequence"/>
</dbReference>
<evidence type="ECO:0000256" key="1">
    <source>
        <dbReference type="SAM" id="SignalP"/>
    </source>
</evidence>
<protein>
    <submittedName>
        <fullName evidence="3">DUF5301 domain-containing protein</fullName>
    </submittedName>
</protein>
<comment type="caution">
    <text evidence="3">The sequence shown here is derived from an EMBL/GenBank/DDBJ whole genome shotgun (WGS) entry which is preliminary data.</text>
</comment>
<evidence type="ECO:0000313" key="3">
    <source>
        <dbReference type="EMBL" id="HJC24561.1"/>
    </source>
</evidence>